<proteinExistence type="predicted"/>
<gene>
    <name evidence="3" type="ORF">V5O49_08275</name>
</gene>
<dbReference type="InterPro" id="IPR052019">
    <property type="entry name" value="F420H2_bilvrd_red/Heme_oxyg"/>
</dbReference>
<dbReference type="RefSeq" id="WP_332901807.1">
    <property type="nucleotide sequence ID" value="NZ_JBAGLP010000117.1"/>
</dbReference>
<comment type="caution">
    <text evidence="3">The sequence shown here is derived from an EMBL/GenBank/DDBJ whole genome shotgun (WGS) entry which is preliminary data.</text>
</comment>
<keyword evidence="1" id="KW-0560">Oxidoreductase</keyword>
<dbReference type="EMBL" id="JBAGLP010000117">
    <property type="protein sequence ID" value="MEG3615115.1"/>
    <property type="molecule type" value="Genomic_DNA"/>
</dbReference>
<feature type="domain" description="Pyridoxamine 5'-phosphate oxidase N-terminal" evidence="2">
    <location>
        <begin position="8"/>
        <end position="141"/>
    </location>
</feature>
<dbReference type="PANTHER" id="PTHR35176">
    <property type="entry name" value="HEME OXYGENASE HI_0854-RELATED"/>
    <property type="match status" value="1"/>
</dbReference>
<protein>
    <submittedName>
        <fullName evidence="3">TIGR03668 family PPOX class F420-dependent oxidoreductase</fullName>
    </submittedName>
</protein>
<evidence type="ECO:0000313" key="3">
    <source>
        <dbReference type="EMBL" id="MEG3615115.1"/>
    </source>
</evidence>
<name>A0ABU7Z6T6_9MICO</name>
<dbReference type="PANTHER" id="PTHR35176:SF2">
    <property type="entry name" value="F420H(2)-DEPENDENT REDUCTASE RV1155"/>
    <property type="match status" value="1"/>
</dbReference>
<dbReference type="NCBIfam" id="TIGR03668">
    <property type="entry name" value="Rv0121_F420"/>
    <property type="match status" value="1"/>
</dbReference>
<organism evidence="3 4">
    <name type="scientific">Isoptericola haloaureus</name>
    <dbReference type="NCBI Taxonomy" id="1542902"/>
    <lineage>
        <taxon>Bacteria</taxon>
        <taxon>Bacillati</taxon>
        <taxon>Actinomycetota</taxon>
        <taxon>Actinomycetes</taxon>
        <taxon>Micrococcales</taxon>
        <taxon>Promicromonosporaceae</taxon>
        <taxon>Isoptericola</taxon>
    </lineage>
</organism>
<dbReference type="Proteomes" id="UP001310387">
    <property type="component" value="Unassembled WGS sequence"/>
</dbReference>
<dbReference type="Gene3D" id="2.30.110.10">
    <property type="entry name" value="Electron Transport, Fmn-binding Protein, Chain A"/>
    <property type="match status" value="1"/>
</dbReference>
<dbReference type="InterPro" id="IPR012349">
    <property type="entry name" value="Split_barrel_FMN-bd"/>
</dbReference>
<evidence type="ECO:0000256" key="1">
    <source>
        <dbReference type="ARBA" id="ARBA00023002"/>
    </source>
</evidence>
<dbReference type="InterPro" id="IPR011576">
    <property type="entry name" value="Pyridox_Oxase_N"/>
</dbReference>
<dbReference type="SUPFAM" id="SSF50475">
    <property type="entry name" value="FMN-binding split barrel"/>
    <property type="match status" value="1"/>
</dbReference>
<accession>A0ABU7Z6T6</accession>
<dbReference type="Pfam" id="PF01243">
    <property type="entry name" value="PNPOx_N"/>
    <property type="match status" value="1"/>
</dbReference>
<sequence>MPALDAETCRRRFAAERRAVLATTAGDVPHLVPVTFALAPGLDGDPERVDVVTAVDHKPKRSADLRRLRNLRANPRAAMLVDRYDDDWDRLWWVRVDGAVRLDGTGREEALDALAQRYAPYRRWRPEGPVVRLVPTRWSGWSAR</sequence>
<dbReference type="InterPro" id="IPR019967">
    <property type="entry name" value="F420-dep_enz_PPOX_Rv0121"/>
</dbReference>
<reference evidence="3" key="1">
    <citation type="journal article" date="2024" name="Antonie Van Leeuwenhoek">
        <title>Isoptericola haloaureus sp. nov., a dimorphic actinobacterium isolated from mangrove sediments of southeast India, implicating biosaline agricultural significance through nitrogen fixation and salt tolerance genes.</title>
        <authorList>
            <person name="Prathaban M."/>
            <person name="Prathiviraj R."/>
            <person name="Ravichandran M."/>
            <person name="Natarajan S.D."/>
            <person name="Sobanaa M."/>
            <person name="Hari Krishna Kumar S."/>
            <person name="Chandrasekar V."/>
            <person name="Selvin J."/>
        </authorList>
    </citation>
    <scope>NUCLEOTIDE SEQUENCE</scope>
    <source>
        <strain evidence="3">MP1014</strain>
    </source>
</reference>
<evidence type="ECO:0000313" key="4">
    <source>
        <dbReference type="Proteomes" id="UP001310387"/>
    </source>
</evidence>
<keyword evidence="4" id="KW-1185">Reference proteome</keyword>
<evidence type="ECO:0000259" key="2">
    <source>
        <dbReference type="Pfam" id="PF01243"/>
    </source>
</evidence>
<reference evidence="3" key="2">
    <citation type="submission" date="2024-02" db="EMBL/GenBank/DDBJ databases">
        <authorList>
            <person name="Prathaban M."/>
            <person name="Mythili R."/>
            <person name="Sharmila Devi N."/>
            <person name="Sobanaa M."/>
            <person name="Prathiviraj R."/>
            <person name="Selvin J."/>
        </authorList>
    </citation>
    <scope>NUCLEOTIDE SEQUENCE</scope>
    <source>
        <strain evidence="3">MP1014</strain>
    </source>
</reference>